<reference evidence="3 4" key="1">
    <citation type="submission" date="2020-08" db="EMBL/GenBank/DDBJ databases">
        <title>Sequencing the genomes of 1000 actinobacteria strains.</title>
        <authorList>
            <person name="Klenk H.-P."/>
        </authorList>
    </citation>
    <scope>NUCLEOTIDE SEQUENCE [LARGE SCALE GENOMIC DNA]</scope>
    <source>
        <strain evidence="3 4">DSM 45258</strain>
    </source>
</reference>
<protein>
    <submittedName>
        <fullName evidence="3">Phospholipid/cholesterol/gamma-HCH transport system substrate-binding protein</fullName>
    </submittedName>
</protein>
<dbReference type="PANTHER" id="PTHR33371:SF15">
    <property type="entry name" value="LIPOPROTEIN LPRN"/>
    <property type="match status" value="1"/>
</dbReference>
<accession>A0A839RMR9</accession>
<gene>
    <name evidence="3" type="ORF">FHU29_002136</name>
</gene>
<dbReference type="Pfam" id="PF11887">
    <property type="entry name" value="Mce4_CUP1"/>
    <property type="match status" value="1"/>
</dbReference>
<organism evidence="3 4">
    <name type="scientific">Hoyosella altamirensis</name>
    <dbReference type="NCBI Taxonomy" id="616997"/>
    <lineage>
        <taxon>Bacteria</taxon>
        <taxon>Bacillati</taxon>
        <taxon>Actinomycetota</taxon>
        <taxon>Actinomycetes</taxon>
        <taxon>Mycobacteriales</taxon>
        <taxon>Hoyosellaceae</taxon>
        <taxon>Hoyosella</taxon>
    </lineage>
</organism>
<dbReference type="InterPro" id="IPR024516">
    <property type="entry name" value="Mce_C"/>
</dbReference>
<feature type="domain" description="Mammalian cell entry C-terminal" evidence="2">
    <location>
        <begin position="128"/>
        <end position="286"/>
    </location>
</feature>
<dbReference type="Proteomes" id="UP000567922">
    <property type="component" value="Unassembled WGS sequence"/>
</dbReference>
<evidence type="ECO:0000259" key="2">
    <source>
        <dbReference type="Pfam" id="PF11887"/>
    </source>
</evidence>
<evidence type="ECO:0000313" key="3">
    <source>
        <dbReference type="EMBL" id="MBB3037687.1"/>
    </source>
</evidence>
<dbReference type="GO" id="GO:0005576">
    <property type="term" value="C:extracellular region"/>
    <property type="evidence" value="ECO:0007669"/>
    <property type="project" value="TreeGrafter"/>
</dbReference>
<evidence type="ECO:0000313" key="4">
    <source>
        <dbReference type="Proteomes" id="UP000567922"/>
    </source>
</evidence>
<evidence type="ECO:0000259" key="1">
    <source>
        <dbReference type="Pfam" id="PF02470"/>
    </source>
</evidence>
<proteinExistence type="predicted"/>
<dbReference type="EMBL" id="JACHWS010000002">
    <property type="protein sequence ID" value="MBB3037687.1"/>
    <property type="molecule type" value="Genomic_DNA"/>
</dbReference>
<sequence>MRLIKNGVLSALIAIPIAIAGTGCSMGMQNISFDLVEGRATYPIEVELETADLVMVGSEVRLGQRLLGRVADLRTDVAPDGRRIAVATVSLDSDAELPRDATITVELPNTLGNPYLRVRLPDEPSSEMFQPGDRITEEQTFRGPDLENALASLSLVLSEGGVGSLEVIANEMELAVGDRGEEINRLVTSLRSTAQLLSAQSGNIDRALTAAAGASEQLAAQRDAFERGLDAANPVFDQLNDQWPQIADLMASVGGLSGELDVIMTASEDDLLALPAELADLLEALRSVEIRSVLLPMTDFLSGVANAQRGDYLAFDGTLNIPDALSYLLIGERVAQTGGTR</sequence>
<dbReference type="InterPro" id="IPR003399">
    <property type="entry name" value="Mce/MlaD"/>
</dbReference>
<comment type="caution">
    <text evidence="3">The sequence shown here is derived from an EMBL/GenBank/DDBJ whole genome shotgun (WGS) entry which is preliminary data.</text>
</comment>
<feature type="domain" description="Mce/MlaD" evidence="1">
    <location>
        <begin position="41"/>
        <end position="118"/>
    </location>
</feature>
<dbReference type="Pfam" id="PF02470">
    <property type="entry name" value="MlaD"/>
    <property type="match status" value="1"/>
</dbReference>
<keyword evidence="4" id="KW-1185">Reference proteome</keyword>
<dbReference type="AlphaFoldDB" id="A0A839RMR9"/>
<dbReference type="InterPro" id="IPR052336">
    <property type="entry name" value="MlaD_Phospholipid_Transporter"/>
</dbReference>
<dbReference type="RefSeq" id="WP_064442582.1">
    <property type="nucleotide sequence ID" value="NZ_BDDI01000029.1"/>
</dbReference>
<dbReference type="PANTHER" id="PTHR33371">
    <property type="entry name" value="INTERMEMBRANE PHOSPHOLIPID TRANSPORT SYSTEM BINDING PROTEIN MLAD-RELATED"/>
    <property type="match status" value="1"/>
</dbReference>
<name>A0A839RMR9_9ACTN</name>
<dbReference type="OrthoDB" id="9774928at2"/>
<dbReference type="PROSITE" id="PS51257">
    <property type="entry name" value="PROKAR_LIPOPROTEIN"/>
    <property type="match status" value="1"/>
</dbReference>